<dbReference type="Pfam" id="PF05016">
    <property type="entry name" value="ParE_toxin"/>
    <property type="match status" value="1"/>
</dbReference>
<accession>A0A1H6SUR9</accession>
<dbReference type="RefSeq" id="WP_244154465.1">
    <property type="nucleotide sequence ID" value="NZ_FNYS01000003.1"/>
</dbReference>
<evidence type="ECO:0000313" key="3">
    <source>
        <dbReference type="Proteomes" id="UP000183077"/>
    </source>
</evidence>
<reference evidence="2 3" key="1">
    <citation type="submission" date="2016-10" db="EMBL/GenBank/DDBJ databases">
        <authorList>
            <person name="de Groot N.N."/>
        </authorList>
    </citation>
    <scope>NUCLEOTIDE SEQUENCE [LARGE SCALE GENOMIC DNA]</scope>
    <source>
        <strain evidence="2 3">DSM 23048</strain>
    </source>
</reference>
<dbReference type="InterPro" id="IPR035093">
    <property type="entry name" value="RelE/ParE_toxin_dom_sf"/>
</dbReference>
<evidence type="ECO:0000256" key="1">
    <source>
        <dbReference type="ARBA" id="ARBA00022649"/>
    </source>
</evidence>
<proteinExistence type="predicted"/>
<gene>
    <name evidence="2" type="ORF">SAMN04488018_10313</name>
</gene>
<name>A0A1H6SUR9_9FLAO</name>
<dbReference type="Proteomes" id="UP000183077">
    <property type="component" value="Unassembled WGS sequence"/>
</dbReference>
<dbReference type="AlphaFoldDB" id="A0A1H6SUR9"/>
<dbReference type="InterPro" id="IPR007712">
    <property type="entry name" value="RelE/ParE_toxin"/>
</dbReference>
<dbReference type="Gene3D" id="3.30.2310.20">
    <property type="entry name" value="RelE-like"/>
    <property type="match status" value="1"/>
</dbReference>
<evidence type="ECO:0000313" key="2">
    <source>
        <dbReference type="EMBL" id="SEI67760.1"/>
    </source>
</evidence>
<sequence>MTYNIVILPSTIQDLDDIFEYYYSISKQALESFKRQFDKTIKVLKVNPFLQIRYNDIRVISIKKFPYVIFFLESILTNKPYISQQYLTLIKISINILYKKRVSILTPFLPLIK</sequence>
<organism evidence="2 3">
    <name type="scientific">Myroides marinus</name>
    <dbReference type="NCBI Taxonomy" id="703342"/>
    <lineage>
        <taxon>Bacteria</taxon>
        <taxon>Pseudomonadati</taxon>
        <taxon>Bacteroidota</taxon>
        <taxon>Flavobacteriia</taxon>
        <taxon>Flavobacteriales</taxon>
        <taxon>Flavobacteriaceae</taxon>
        <taxon>Myroides</taxon>
    </lineage>
</organism>
<dbReference type="EMBL" id="FNYS01000003">
    <property type="protein sequence ID" value="SEI67760.1"/>
    <property type="molecule type" value="Genomic_DNA"/>
</dbReference>
<keyword evidence="1" id="KW-1277">Toxin-antitoxin system</keyword>
<dbReference type="GeneID" id="82256143"/>
<protein>
    <submittedName>
        <fullName evidence="2">ParE toxin of type II toxin-antitoxin system, parDE</fullName>
    </submittedName>
</protein>